<proteinExistence type="predicted"/>
<dbReference type="EMBL" id="BAABRO010000001">
    <property type="protein sequence ID" value="GAA5505155.1"/>
    <property type="molecule type" value="Genomic_DNA"/>
</dbReference>
<reference evidence="1 2" key="1">
    <citation type="submission" date="2024-02" db="EMBL/GenBank/DDBJ databases">
        <title>Rhodopirellula caenicola NBRC 110016.</title>
        <authorList>
            <person name="Ichikawa N."/>
            <person name="Katano-Makiyama Y."/>
            <person name="Hidaka K."/>
        </authorList>
    </citation>
    <scope>NUCLEOTIDE SEQUENCE [LARGE SCALE GENOMIC DNA]</scope>
    <source>
        <strain evidence="1 2">NBRC 110016</strain>
    </source>
</reference>
<evidence type="ECO:0000313" key="1">
    <source>
        <dbReference type="EMBL" id="GAA5505155.1"/>
    </source>
</evidence>
<accession>A0ABP9VIW8</accession>
<name>A0ABP9VIW8_9BACT</name>
<comment type="caution">
    <text evidence="1">The sequence shown here is derived from an EMBL/GenBank/DDBJ whole genome shotgun (WGS) entry which is preliminary data.</text>
</comment>
<organism evidence="1 2">
    <name type="scientific">Novipirellula caenicola</name>
    <dbReference type="NCBI Taxonomy" id="1536901"/>
    <lineage>
        <taxon>Bacteria</taxon>
        <taxon>Pseudomonadati</taxon>
        <taxon>Planctomycetota</taxon>
        <taxon>Planctomycetia</taxon>
        <taxon>Pirellulales</taxon>
        <taxon>Pirellulaceae</taxon>
        <taxon>Novipirellula</taxon>
    </lineage>
</organism>
<keyword evidence="2" id="KW-1185">Reference proteome</keyword>
<gene>
    <name evidence="1" type="ORF">Rcae01_00596</name>
</gene>
<dbReference type="Proteomes" id="UP001416858">
    <property type="component" value="Unassembled WGS sequence"/>
</dbReference>
<sequence>MCGTKRSRGTETLDVYRYTQNERSGSRQDFRWVCGTKWRGGIETLDEYRYTHNERSGSRQDFRRCAGRSGGEEPKLLTSIASPKLSVAEVVKTFVFTLNHKKKRSACFALRLSDSFVSRLD</sequence>
<evidence type="ECO:0000313" key="2">
    <source>
        <dbReference type="Proteomes" id="UP001416858"/>
    </source>
</evidence>
<protein>
    <submittedName>
        <fullName evidence="1">Uncharacterized protein</fullName>
    </submittedName>
</protein>